<keyword evidence="2" id="KW-0812">Transmembrane</keyword>
<keyword evidence="2" id="KW-0472">Membrane</keyword>
<dbReference type="GO" id="GO:0043386">
    <property type="term" value="P:mycotoxin biosynthetic process"/>
    <property type="evidence" value="ECO:0007669"/>
    <property type="project" value="InterPro"/>
</dbReference>
<dbReference type="Proteomes" id="UP000001628">
    <property type="component" value="Unassembled WGS sequence"/>
</dbReference>
<proteinExistence type="inferred from homology"/>
<dbReference type="Pfam" id="PF11807">
    <property type="entry name" value="UstYa"/>
    <property type="match status" value="1"/>
</dbReference>
<dbReference type="PANTHER" id="PTHR33365:SF13">
    <property type="entry name" value="TAT PATHWAY SIGNAL SEQUENCE"/>
    <property type="match status" value="1"/>
</dbReference>
<dbReference type="OrthoDB" id="3687641at2759"/>
<sequence>MSNSSTTDVMSVSDEEETLSLLKGAKSELILQQQRFSQRLLFFTLLVVLGISVFCNVVLISEQYKRWNLDKICSVYTSQYSSPLLKDIDISYETVHFNGSFTKKTIYRQRPSPEVDQAWYDLGVHYGSIVIPENEAERYGIRKDQVKRRKDQGGGFFANVEIFHHLHCLNLLRQASHFNFEYYSREGKGAFQDPENILETHISHCVDIIRQQLMCTADIGVFGQWWIEGTGPFIDFNTAHKCRNFEDIRKWAEKRQHEYFNTDKPQKMPGDIVLSEIP</sequence>
<dbReference type="InParanoid" id="C1G1K7"/>
<dbReference type="OMA" id="NVEVFHH"/>
<protein>
    <recommendedName>
        <fullName evidence="5">Tat pathway signal sequence</fullName>
    </recommendedName>
</protein>
<dbReference type="AlphaFoldDB" id="C1G1K7"/>
<dbReference type="EMBL" id="KN275957">
    <property type="protein sequence ID" value="EEH44458.2"/>
    <property type="molecule type" value="Genomic_DNA"/>
</dbReference>
<dbReference type="InterPro" id="IPR021765">
    <property type="entry name" value="UstYa-like"/>
</dbReference>
<feature type="transmembrane region" description="Helical" evidence="2">
    <location>
        <begin position="40"/>
        <end position="60"/>
    </location>
</feature>
<evidence type="ECO:0000256" key="1">
    <source>
        <dbReference type="ARBA" id="ARBA00035112"/>
    </source>
</evidence>
<dbReference type="HOGENOM" id="CLU_042941_0_1_1"/>
<keyword evidence="4" id="KW-1185">Reference proteome</keyword>
<keyword evidence="2" id="KW-1133">Transmembrane helix</keyword>
<gene>
    <name evidence="3" type="ORF">PADG_00747</name>
</gene>
<evidence type="ECO:0000313" key="3">
    <source>
        <dbReference type="EMBL" id="EEH44458.2"/>
    </source>
</evidence>
<evidence type="ECO:0008006" key="5">
    <source>
        <dbReference type="Google" id="ProtNLM"/>
    </source>
</evidence>
<dbReference type="KEGG" id="pbn:PADG_00747"/>
<accession>C1G1K7</accession>
<dbReference type="VEuPathDB" id="FungiDB:PADG_00747"/>
<dbReference type="STRING" id="502780.C1G1K7"/>
<dbReference type="PANTHER" id="PTHR33365">
    <property type="entry name" value="YALI0B05434P"/>
    <property type="match status" value="1"/>
</dbReference>
<dbReference type="RefSeq" id="XP_010755960.1">
    <property type="nucleotide sequence ID" value="XM_010757658.1"/>
</dbReference>
<evidence type="ECO:0000313" key="4">
    <source>
        <dbReference type="Proteomes" id="UP000001628"/>
    </source>
</evidence>
<comment type="similarity">
    <text evidence="1">Belongs to the ustYa family.</text>
</comment>
<reference evidence="3 4" key="1">
    <citation type="journal article" date="2011" name="PLoS Genet.">
        <title>Comparative genomic analysis of human fungal pathogens causing paracoccidioidomycosis.</title>
        <authorList>
            <person name="Desjardins C.A."/>
            <person name="Champion M.D."/>
            <person name="Holder J.W."/>
            <person name="Muszewska A."/>
            <person name="Goldberg J."/>
            <person name="Bailao A.M."/>
            <person name="Brigido M.M."/>
            <person name="Ferreira M.E."/>
            <person name="Garcia A.M."/>
            <person name="Grynberg M."/>
            <person name="Gujja S."/>
            <person name="Heiman D.I."/>
            <person name="Henn M.R."/>
            <person name="Kodira C.D."/>
            <person name="Leon-Narvaez H."/>
            <person name="Longo L.V."/>
            <person name="Ma L.J."/>
            <person name="Malavazi I."/>
            <person name="Matsuo A.L."/>
            <person name="Morais F.V."/>
            <person name="Pereira M."/>
            <person name="Rodriguez-Brito S."/>
            <person name="Sakthikumar S."/>
            <person name="Salem-Izacc S.M."/>
            <person name="Sykes S.M."/>
            <person name="Teixeira M.M."/>
            <person name="Vallejo M.C."/>
            <person name="Walter M.E."/>
            <person name="Yandava C."/>
            <person name="Young S."/>
            <person name="Zeng Q."/>
            <person name="Zucker J."/>
            <person name="Felipe M.S."/>
            <person name="Goldman G.H."/>
            <person name="Haas B.J."/>
            <person name="McEwen J.G."/>
            <person name="Nino-Vega G."/>
            <person name="Puccia R."/>
            <person name="San-Blas G."/>
            <person name="Soares C.M."/>
            <person name="Birren B.W."/>
            <person name="Cuomo C.A."/>
        </authorList>
    </citation>
    <scope>NUCLEOTIDE SEQUENCE [LARGE SCALE GENOMIC DNA]</scope>
    <source>
        <strain evidence="3 4">Pb18</strain>
    </source>
</reference>
<evidence type="ECO:0000256" key="2">
    <source>
        <dbReference type="SAM" id="Phobius"/>
    </source>
</evidence>
<organism evidence="3 4">
    <name type="scientific">Paracoccidioides brasiliensis (strain Pb18)</name>
    <dbReference type="NCBI Taxonomy" id="502780"/>
    <lineage>
        <taxon>Eukaryota</taxon>
        <taxon>Fungi</taxon>
        <taxon>Dikarya</taxon>
        <taxon>Ascomycota</taxon>
        <taxon>Pezizomycotina</taxon>
        <taxon>Eurotiomycetes</taxon>
        <taxon>Eurotiomycetidae</taxon>
        <taxon>Onygenales</taxon>
        <taxon>Ajellomycetaceae</taxon>
        <taxon>Paracoccidioides</taxon>
    </lineage>
</organism>
<dbReference type="eggNOG" id="ENOG502SI30">
    <property type="taxonomic scope" value="Eukaryota"/>
</dbReference>
<name>C1G1K7_PARBD</name>
<dbReference type="GeneID" id="22580536"/>